<sequence length="304" mass="34346">MDAMNRHRAMYKGTTPPWKETYRKRCVERLRNSRSRLLQRYRQVGGSLHCGAQGSFMVQEVMEEEWNALQTADRGLPSMWSKGGFGDIFSLKNDGELAVLEEIQQELIAQEQAILEEYDKSMQYEEQCVIAMAEGLDADSHVICPLCHRNNLTVNSHFVSCPCGMYINTLNKNITVEYLRSLLESRVTDHNYQCCQNPVFSVANGIERCANLLMSCMYLNGRSTRSTESRFSNGRALIGSVHRASVHSQFDLTVHLLIGAAALQLNVLFVRVTCRLAITCRSSSEADRDAAVQVLTLQEGFLNF</sequence>
<proteinExistence type="predicted"/>
<comment type="subcellular location">
    <subcellularLocation>
        <location evidence="1">Nucleus</location>
    </subcellularLocation>
</comment>
<dbReference type="Pfam" id="PF14766">
    <property type="entry name" value="RPA_interact_N"/>
    <property type="match status" value="1"/>
</dbReference>
<keyword evidence="2" id="KW-0479">Metal-binding</keyword>
<evidence type="ECO:0000256" key="2">
    <source>
        <dbReference type="ARBA" id="ARBA00022723"/>
    </source>
</evidence>
<dbReference type="GO" id="GO:0008270">
    <property type="term" value="F:zinc ion binding"/>
    <property type="evidence" value="ECO:0007669"/>
    <property type="project" value="UniProtKB-KW"/>
</dbReference>
<evidence type="ECO:0000259" key="8">
    <source>
        <dbReference type="Pfam" id="PF14768"/>
    </source>
</evidence>
<dbReference type="Proteomes" id="UP000289886">
    <property type="component" value="Unassembled WGS sequence"/>
</dbReference>
<dbReference type="InterPro" id="IPR028156">
    <property type="entry name" value="RIP"/>
</dbReference>
<name>A0A662YM21_ACIRT</name>
<keyword evidence="5" id="KW-0539">Nucleus</keyword>
<dbReference type="Pfam" id="PF14767">
    <property type="entry name" value="RPA_interact_M"/>
    <property type="match status" value="1"/>
</dbReference>
<feature type="domain" description="RPA-interacting protein central" evidence="7">
    <location>
        <begin position="57"/>
        <end position="132"/>
    </location>
</feature>
<gene>
    <name evidence="9" type="ORF">EOD39_15135</name>
</gene>
<dbReference type="PANTHER" id="PTHR31742">
    <property type="entry name" value="RPA-INTERACTING PROTEIN RPAIN"/>
    <property type="match status" value="1"/>
</dbReference>
<organism evidence="9 10">
    <name type="scientific">Acipenser ruthenus</name>
    <name type="common">Sterlet sturgeon</name>
    <dbReference type="NCBI Taxonomy" id="7906"/>
    <lineage>
        <taxon>Eukaryota</taxon>
        <taxon>Metazoa</taxon>
        <taxon>Chordata</taxon>
        <taxon>Craniata</taxon>
        <taxon>Vertebrata</taxon>
        <taxon>Euteleostomi</taxon>
        <taxon>Actinopterygii</taxon>
        <taxon>Chondrostei</taxon>
        <taxon>Acipenseriformes</taxon>
        <taxon>Acipenseridae</taxon>
        <taxon>Acipenser</taxon>
    </lineage>
</organism>
<dbReference type="PANTHER" id="PTHR31742:SF1">
    <property type="entry name" value="RPA-INTERACTING PROTEIN"/>
    <property type="match status" value="1"/>
</dbReference>
<protein>
    <submittedName>
        <fullName evidence="9">RPA-interacting protein A</fullName>
    </submittedName>
</protein>
<keyword evidence="10" id="KW-1185">Reference proteome</keyword>
<evidence type="ECO:0000313" key="9">
    <source>
        <dbReference type="EMBL" id="RXM96871.1"/>
    </source>
</evidence>
<evidence type="ECO:0000256" key="5">
    <source>
        <dbReference type="ARBA" id="ARBA00023242"/>
    </source>
</evidence>
<dbReference type="AlphaFoldDB" id="A0A662YM21"/>
<evidence type="ECO:0000259" key="6">
    <source>
        <dbReference type="Pfam" id="PF14766"/>
    </source>
</evidence>
<dbReference type="InterPro" id="IPR028155">
    <property type="entry name" value="RPA_interact_central"/>
</dbReference>
<feature type="domain" description="RPA-interacting protein N-terminal" evidence="6">
    <location>
        <begin position="6"/>
        <end position="43"/>
    </location>
</feature>
<dbReference type="GO" id="GO:0006606">
    <property type="term" value="P:protein import into nucleus"/>
    <property type="evidence" value="ECO:0007669"/>
    <property type="project" value="TreeGrafter"/>
</dbReference>
<accession>A0A662YM21</accession>
<evidence type="ECO:0000313" key="10">
    <source>
        <dbReference type="Proteomes" id="UP000289886"/>
    </source>
</evidence>
<evidence type="ECO:0000256" key="1">
    <source>
        <dbReference type="ARBA" id="ARBA00004123"/>
    </source>
</evidence>
<reference evidence="9 10" key="1">
    <citation type="submission" date="2019-01" db="EMBL/GenBank/DDBJ databases">
        <title>Draft Genome and Complete Hox-Cluster Characterization of the Sterlet Sturgeon (Acipenser ruthenus).</title>
        <authorList>
            <person name="Wei Q."/>
        </authorList>
    </citation>
    <scope>NUCLEOTIDE SEQUENCE [LARGE SCALE GENOMIC DNA]</scope>
    <source>
        <strain evidence="9">WHYD16114868_AA</strain>
        <tissue evidence="9">Blood</tissue>
    </source>
</reference>
<dbReference type="GO" id="GO:0016605">
    <property type="term" value="C:PML body"/>
    <property type="evidence" value="ECO:0007669"/>
    <property type="project" value="TreeGrafter"/>
</dbReference>
<evidence type="ECO:0000256" key="4">
    <source>
        <dbReference type="ARBA" id="ARBA00022833"/>
    </source>
</evidence>
<dbReference type="InterPro" id="IPR028159">
    <property type="entry name" value="RPA_interact_C_dom"/>
</dbReference>
<keyword evidence="3" id="KW-0863">Zinc-finger</keyword>
<feature type="domain" description="RPA-interacting protein C-terminal" evidence="8">
    <location>
        <begin position="143"/>
        <end position="217"/>
    </location>
</feature>
<keyword evidence="4" id="KW-0862">Zinc</keyword>
<evidence type="ECO:0000259" key="7">
    <source>
        <dbReference type="Pfam" id="PF14767"/>
    </source>
</evidence>
<dbReference type="Pfam" id="PF14768">
    <property type="entry name" value="RPA_interact_C"/>
    <property type="match status" value="1"/>
</dbReference>
<dbReference type="EMBL" id="SCEB01001391">
    <property type="protein sequence ID" value="RXM96871.1"/>
    <property type="molecule type" value="Genomic_DNA"/>
</dbReference>
<dbReference type="InterPro" id="IPR028158">
    <property type="entry name" value="RPA_interact_N_dom"/>
</dbReference>
<comment type="caution">
    <text evidence="9">The sequence shown here is derived from an EMBL/GenBank/DDBJ whole genome shotgun (WGS) entry which is preliminary data.</text>
</comment>
<evidence type="ECO:0000256" key="3">
    <source>
        <dbReference type="ARBA" id="ARBA00022771"/>
    </source>
</evidence>